<keyword evidence="2" id="KW-1133">Transmembrane helix</keyword>
<accession>U1MUE3</accession>
<dbReference type="RefSeq" id="WP_021053428.1">
    <property type="nucleotide sequence ID" value="NZ_KE356561.1"/>
</dbReference>
<feature type="domain" description="SHOCT" evidence="3">
    <location>
        <begin position="77"/>
        <end position="103"/>
    </location>
</feature>
<evidence type="ECO:0000256" key="1">
    <source>
        <dbReference type="SAM" id="MobiDB-lite"/>
    </source>
</evidence>
<name>U1MUE3_9EURY</name>
<evidence type="ECO:0000256" key="2">
    <source>
        <dbReference type="SAM" id="Phobius"/>
    </source>
</evidence>
<reference evidence="4 5" key="1">
    <citation type="journal article" date="2013" name="PLoS ONE">
        <title>Assembly-driven community genomics of a hypersaline microbial ecosystem.</title>
        <authorList>
            <person name="Podell S."/>
            <person name="Ugalde J.A."/>
            <person name="Narasingarao P."/>
            <person name="Banfield J.F."/>
            <person name="Heidelberg K.B."/>
            <person name="Allen E.E."/>
        </authorList>
    </citation>
    <scope>NUCLEOTIDE SEQUENCE [LARGE SCALE GENOMIC DNA]</scope>
    <source>
        <strain evidence="5">J07HQW2</strain>
    </source>
</reference>
<feature type="transmembrane region" description="Helical" evidence="2">
    <location>
        <begin position="40"/>
        <end position="63"/>
    </location>
</feature>
<evidence type="ECO:0000313" key="5">
    <source>
        <dbReference type="Proteomes" id="UP000030710"/>
    </source>
</evidence>
<keyword evidence="2" id="KW-0812">Transmembrane</keyword>
<feature type="compositionally biased region" description="Basic and acidic residues" evidence="1">
    <location>
        <begin position="114"/>
        <end position="127"/>
    </location>
</feature>
<organism evidence="4 5">
    <name type="scientific">Haloquadratum walsbyi J07HQW2</name>
    <dbReference type="NCBI Taxonomy" id="1238425"/>
    <lineage>
        <taxon>Archaea</taxon>
        <taxon>Methanobacteriati</taxon>
        <taxon>Methanobacteriota</taxon>
        <taxon>Stenosarchaea group</taxon>
        <taxon>Halobacteria</taxon>
        <taxon>Halobacteriales</taxon>
        <taxon>Haloferacaceae</taxon>
        <taxon>Haloquadratum</taxon>
    </lineage>
</organism>
<dbReference type="eggNOG" id="arCOG03911">
    <property type="taxonomic scope" value="Archaea"/>
</dbReference>
<dbReference type="HOGENOM" id="CLU_137730_1_0_2"/>
<dbReference type="AlphaFoldDB" id="U1MUE3"/>
<feature type="region of interest" description="Disordered" evidence="1">
    <location>
        <begin position="104"/>
        <end position="127"/>
    </location>
</feature>
<dbReference type="Pfam" id="PF09851">
    <property type="entry name" value="SHOCT"/>
    <property type="match status" value="1"/>
</dbReference>
<feature type="transmembrane region" description="Helical" evidence="2">
    <location>
        <begin position="12"/>
        <end position="34"/>
    </location>
</feature>
<evidence type="ECO:0000313" key="4">
    <source>
        <dbReference type="EMBL" id="ERG93934.1"/>
    </source>
</evidence>
<dbReference type="InterPro" id="IPR018649">
    <property type="entry name" value="SHOCT"/>
</dbReference>
<sequence>MSDMEEPYSDEDTLNMIAAGAVTTVTLLVGFGLLAAGMSYFWVVFPVGFAGVLPLTIGVLRFYRENDNMSNQTSEEDPITTLRERYANGELTDEEFENQVEKLIETESGINSHSKRESEREVEREKS</sequence>
<gene>
    <name evidence="4" type="ORF">J07HQW2_00368</name>
</gene>
<dbReference type="STRING" id="1238425.J07HQW2_00368"/>
<proteinExistence type="predicted"/>
<dbReference type="EMBL" id="KE356561">
    <property type="protein sequence ID" value="ERG93934.1"/>
    <property type="molecule type" value="Genomic_DNA"/>
</dbReference>
<dbReference type="Proteomes" id="UP000030710">
    <property type="component" value="Unassembled WGS sequence"/>
</dbReference>
<protein>
    <submittedName>
        <fullName evidence="4">Putative membrane protein (DUF2078)</fullName>
    </submittedName>
</protein>
<evidence type="ECO:0000259" key="3">
    <source>
        <dbReference type="Pfam" id="PF09851"/>
    </source>
</evidence>
<keyword evidence="2" id="KW-0472">Membrane</keyword>